<proteinExistence type="predicted"/>
<feature type="compositionally biased region" description="Basic and acidic residues" evidence="1">
    <location>
        <begin position="130"/>
        <end position="154"/>
    </location>
</feature>
<evidence type="ECO:0008006" key="4">
    <source>
        <dbReference type="Google" id="ProtNLM"/>
    </source>
</evidence>
<keyword evidence="3" id="KW-1185">Reference proteome</keyword>
<sequence>MASKTSNEAMQALRQQQKAEESALLAVIGASGTVEQARQRRAAEVEALDAAVSEAEAGEDVALAVLGALMPADRAGRLAGVSPARMQQALRRTAAETVAGKLETLTGGGAVAVRRRGRPRGSGAPRRVRRDGERADVSSATDDERHDQQERGDGGEGDADDGERPAASDDGAA</sequence>
<gene>
    <name evidence="2" type="ORF">J5X75_03810</name>
</gene>
<name>A0ABS3UCY9_9ACTN</name>
<evidence type="ECO:0000256" key="1">
    <source>
        <dbReference type="SAM" id="MobiDB-lite"/>
    </source>
</evidence>
<comment type="caution">
    <text evidence="2">The sequence shown here is derived from an EMBL/GenBank/DDBJ whole genome shotgun (WGS) entry which is preliminary data.</text>
</comment>
<feature type="region of interest" description="Disordered" evidence="1">
    <location>
        <begin position="106"/>
        <end position="173"/>
    </location>
</feature>
<accession>A0ABS3UCY9</accession>
<evidence type="ECO:0000313" key="2">
    <source>
        <dbReference type="EMBL" id="MBO3736644.1"/>
    </source>
</evidence>
<reference evidence="2 3" key="1">
    <citation type="submission" date="2021-03" db="EMBL/GenBank/DDBJ databases">
        <title>Actinoplanes flavus sp. nov., a novel actinomycete isolated from Coconut Palm rhizosphere soil.</title>
        <authorList>
            <person name="Luo X."/>
        </authorList>
    </citation>
    <scope>NUCLEOTIDE SEQUENCE [LARGE SCALE GENOMIC DNA]</scope>
    <source>
        <strain evidence="2 3">NEAU-H7</strain>
    </source>
</reference>
<dbReference type="Proteomes" id="UP000679690">
    <property type="component" value="Unassembled WGS sequence"/>
</dbReference>
<organism evidence="2 3">
    <name type="scientific">Actinoplanes flavus</name>
    <dbReference type="NCBI Taxonomy" id="2820290"/>
    <lineage>
        <taxon>Bacteria</taxon>
        <taxon>Bacillati</taxon>
        <taxon>Actinomycetota</taxon>
        <taxon>Actinomycetes</taxon>
        <taxon>Micromonosporales</taxon>
        <taxon>Micromonosporaceae</taxon>
        <taxon>Actinoplanes</taxon>
    </lineage>
</organism>
<protein>
    <recommendedName>
        <fullName evidence="4">Integration host factor</fullName>
    </recommendedName>
</protein>
<dbReference type="EMBL" id="JAGFNS010000002">
    <property type="protein sequence ID" value="MBO3736644.1"/>
    <property type="molecule type" value="Genomic_DNA"/>
</dbReference>
<dbReference type="RefSeq" id="WP_208465862.1">
    <property type="nucleotide sequence ID" value="NZ_JAGFNS010000002.1"/>
</dbReference>
<evidence type="ECO:0000313" key="3">
    <source>
        <dbReference type="Proteomes" id="UP000679690"/>
    </source>
</evidence>